<evidence type="ECO:0000313" key="4">
    <source>
        <dbReference type="EMBL" id="KAK3601246.1"/>
    </source>
</evidence>
<reference evidence="4" key="2">
    <citation type="journal article" date="2021" name="Genome Biol. Evol.">
        <title>Developing a high-quality reference genome for a parasitic bivalve with doubly uniparental inheritance (Bivalvia: Unionida).</title>
        <authorList>
            <person name="Smith C.H."/>
        </authorList>
    </citation>
    <scope>NUCLEOTIDE SEQUENCE</scope>
    <source>
        <strain evidence="4">CHS0354</strain>
        <tissue evidence="4">Mantle</tissue>
    </source>
</reference>
<organism evidence="4 5">
    <name type="scientific">Potamilus streckersoni</name>
    <dbReference type="NCBI Taxonomy" id="2493646"/>
    <lineage>
        <taxon>Eukaryota</taxon>
        <taxon>Metazoa</taxon>
        <taxon>Spiralia</taxon>
        <taxon>Lophotrochozoa</taxon>
        <taxon>Mollusca</taxon>
        <taxon>Bivalvia</taxon>
        <taxon>Autobranchia</taxon>
        <taxon>Heteroconchia</taxon>
        <taxon>Palaeoheterodonta</taxon>
        <taxon>Unionida</taxon>
        <taxon>Unionoidea</taxon>
        <taxon>Unionidae</taxon>
        <taxon>Ambleminae</taxon>
        <taxon>Lampsilini</taxon>
        <taxon>Potamilus</taxon>
    </lineage>
</organism>
<gene>
    <name evidence="4" type="ORF">CHS0354_040425</name>
</gene>
<feature type="domain" description="HECT" evidence="3">
    <location>
        <begin position="317"/>
        <end position="630"/>
    </location>
</feature>
<dbReference type="SUPFAM" id="SSF56204">
    <property type="entry name" value="Hect, E3 ligase catalytic domain"/>
    <property type="match status" value="1"/>
</dbReference>
<keyword evidence="1 2" id="KW-0833">Ubl conjugation pathway</keyword>
<dbReference type="Pfam" id="PF00632">
    <property type="entry name" value="HECT"/>
    <property type="match status" value="1"/>
</dbReference>
<dbReference type="PROSITE" id="PS50237">
    <property type="entry name" value="HECT"/>
    <property type="match status" value="1"/>
</dbReference>
<sequence length="630" mass="71720">MIVSGCCTKRSNAHRRCVCGRCICESSCHQSFCQATRNRFTAVFQALRRCFYSTVIFIQYCHLWRRKGNKNEENNILSTAGAYSQSADVMEADVISGVVNQQTDDVGVDVIDEAVNQTVDDIDSQQAIFDGDAGSSSTDAEGHVQYKTEAISDTNLDGIDVEIDDQDTNLDFIDEEIEDQAGTEDQSADGMEDDVISRAVDQKEDGDGEEFITDVVFETLDDTNLDFIDEEIEDQAGTEDQSADGMEDDVISRAVDQKEDGDGEEFITDVVFETLDALEILHSLLEHPPQMLWVRRSQIVTDVLGLFEDSSTGTQLISTRFIDEDGVDGGGVTREMLTVFWNEVKERYFHGNEVFVPHLRPERLSEKKDFVTLGRIFSLSTATLRSIPIQICRSTLMVIIYDTCDINPDTLLEDFLLFLDNEDRELLKSSLNCVSFDNMGEEEKEKLQEFLMKFGMGIVLKPATLKQYMINLAQNELCIKPKFFCENMRKGIPQRHLEDFWMQITLDHLDHLYRDFRVTAENIWPKIQCETWPLHNLDEIRVYGYLRDLIQDLEEETLLSFVQFVTADRKIPSSFITVGFSDTQGIARCPVASTCAYRLDIPVSYSNYEEFKTEFMMVLNSPEAKTFSKD</sequence>
<reference evidence="4" key="1">
    <citation type="journal article" date="2021" name="Genome Biol. Evol.">
        <title>A High-Quality Reference Genome for a Parasitic Bivalve with Doubly Uniparental Inheritance (Bivalvia: Unionida).</title>
        <authorList>
            <person name="Smith C.H."/>
        </authorList>
    </citation>
    <scope>NUCLEOTIDE SEQUENCE</scope>
    <source>
        <strain evidence="4">CHS0354</strain>
    </source>
</reference>
<evidence type="ECO:0000259" key="3">
    <source>
        <dbReference type="PROSITE" id="PS50237"/>
    </source>
</evidence>
<dbReference type="Gene3D" id="3.30.2410.10">
    <property type="entry name" value="Hect, E3 ligase catalytic domain"/>
    <property type="match status" value="1"/>
</dbReference>
<protein>
    <recommendedName>
        <fullName evidence="3">HECT domain-containing protein</fullName>
    </recommendedName>
</protein>
<evidence type="ECO:0000256" key="2">
    <source>
        <dbReference type="PROSITE-ProRule" id="PRU00104"/>
    </source>
</evidence>
<dbReference type="EMBL" id="JAEAOA010002336">
    <property type="protein sequence ID" value="KAK3601246.1"/>
    <property type="molecule type" value="Genomic_DNA"/>
</dbReference>
<dbReference type="InterPro" id="IPR000569">
    <property type="entry name" value="HECT_dom"/>
</dbReference>
<evidence type="ECO:0000313" key="5">
    <source>
        <dbReference type="Proteomes" id="UP001195483"/>
    </source>
</evidence>
<feature type="active site" description="Glycyl thioester intermediate" evidence="2">
    <location>
        <position position="595"/>
    </location>
</feature>
<comment type="caution">
    <text evidence="4">The sequence shown here is derived from an EMBL/GenBank/DDBJ whole genome shotgun (WGS) entry which is preliminary data.</text>
</comment>
<accession>A0AAE0W4J6</accession>
<dbReference type="Proteomes" id="UP001195483">
    <property type="component" value="Unassembled WGS sequence"/>
</dbReference>
<keyword evidence="5" id="KW-1185">Reference proteome</keyword>
<dbReference type="InterPro" id="IPR035983">
    <property type="entry name" value="Hect_E3_ubiquitin_ligase"/>
</dbReference>
<dbReference type="GO" id="GO:0004842">
    <property type="term" value="F:ubiquitin-protein transferase activity"/>
    <property type="evidence" value="ECO:0007669"/>
    <property type="project" value="InterPro"/>
</dbReference>
<reference evidence="4" key="3">
    <citation type="submission" date="2023-05" db="EMBL/GenBank/DDBJ databases">
        <authorList>
            <person name="Smith C.H."/>
        </authorList>
    </citation>
    <scope>NUCLEOTIDE SEQUENCE</scope>
    <source>
        <strain evidence="4">CHS0354</strain>
        <tissue evidence="4">Mantle</tissue>
    </source>
</reference>
<evidence type="ECO:0000256" key="1">
    <source>
        <dbReference type="ARBA" id="ARBA00022786"/>
    </source>
</evidence>
<name>A0AAE0W4J6_9BIVA</name>
<proteinExistence type="predicted"/>
<dbReference type="AlphaFoldDB" id="A0AAE0W4J6"/>
<dbReference type="Gene3D" id="3.90.1750.10">
    <property type="entry name" value="Hect, E3 ligase catalytic domains"/>
    <property type="match status" value="1"/>
</dbReference>